<dbReference type="SUPFAM" id="SSF52374">
    <property type="entry name" value="Nucleotidylyl transferase"/>
    <property type="match status" value="1"/>
</dbReference>
<evidence type="ECO:0000256" key="2">
    <source>
        <dbReference type="ARBA" id="ARBA00022695"/>
    </source>
</evidence>
<keyword evidence="1 9" id="KW-0808">Transferase</keyword>
<dbReference type="InterPro" id="IPR014729">
    <property type="entry name" value="Rossmann-like_a/b/a_fold"/>
</dbReference>
<comment type="caution">
    <text evidence="12">The sequence shown here is derived from an EMBL/GenBank/DDBJ whole genome shotgun (WGS) entry which is preliminary data.</text>
</comment>
<feature type="active site" evidence="9">
    <location>
        <position position="279"/>
    </location>
</feature>
<dbReference type="Gene3D" id="3.40.50.620">
    <property type="entry name" value="HUPs"/>
    <property type="match status" value="1"/>
</dbReference>
<dbReference type="UniPathway" id="UPA00356">
    <property type="reaction ID" value="UER00437"/>
</dbReference>
<evidence type="ECO:0000256" key="7">
    <source>
        <dbReference type="ARBA" id="ARBA00023277"/>
    </source>
</evidence>
<dbReference type="GO" id="GO:0033785">
    <property type="term" value="F:heptose 7-phosphate kinase activity"/>
    <property type="evidence" value="ECO:0007669"/>
    <property type="project" value="UniProtKB-UniRule"/>
</dbReference>
<dbReference type="PANTHER" id="PTHR46969:SF1">
    <property type="entry name" value="BIFUNCTIONAL PROTEIN HLDE"/>
    <property type="match status" value="1"/>
</dbReference>
<protein>
    <recommendedName>
        <fullName evidence="9">Bifunctional protein HldE</fullName>
    </recommendedName>
    <domain>
        <recommendedName>
            <fullName evidence="9">D-beta-D-heptose 7-phosphate kinase</fullName>
            <ecNumber evidence="9">2.7.1.167</ecNumber>
        </recommendedName>
        <alternativeName>
            <fullName evidence="9">D-beta-D-heptose 7-phosphotransferase</fullName>
        </alternativeName>
        <alternativeName>
            <fullName evidence="9">D-glycero-beta-D-manno-heptose-7-phosphate kinase</fullName>
        </alternativeName>
    </domain>
    <domain>
        <recommendedName>
            <fullName evidence="9">D-beta-D-heptose 1-phosphate adenylyltransferase</fullName>
            <ecNumber evidence="9">2.7.7.70</ecNumber>
        </recommendedName>
        <alternativeName>
            <fullName evidence="9">D-glycero-beta-D-manno-heptose 1-phosphate adenylyltransferase</fullName>
        </alternativeName>
    </domain>
</protein>
<dbReference type="Proteomes" id="UP000610966">
    <property type="component" value="Unassembled WGS sequence"/>
</dbReference>
<evidence type="ECO:0000256" key="9">
    <source>
        <dbReference type="HAMAP-Rule" id="MF_01603"/>
    </source>
</evidence>
<dbReference type="Pfam" id="PF00294">
    <property type="entry name" value="PfkB"/>
    <property type="match status" value="1"/>
</dbReference>
<comment type="similarity">
    <text evidence="9">In the C-terminal section; belongs to the cytidylyltransferase family.</text>
</comment>
<evidence type="ECO:0000256" key="3">
    <source>
        <dbReference type="ARBA" id="ARBA00022741"/>
    </source>
</evidence>
<dbReference type="AlphaFoldDB" id="A0A8J3R9F0"/>
<feature type="binding site" evidence="9">
    <location>
        <begin position="207"/>
        <end position="210"/>
    </location>
    <ligand>
        <name>ATP</name>
        <dbReference type="ChEBI" id="CHEBI:30616"/>
    </ligand>
</feature>
<dbReference type="EMBL" id="BOOG01000017">
    <property type="protein sequence ID" value="GIH69819.1"/>
    <property type="molecule type" value="Genomic_DNA"/>
</dbReference>
<dbReference type="GO" id="GO:0016773">
    <property type="term" value="F:phosphotransferase activity, alcohol group as acceptor"/>
    <property type="evidence" value="ECO:0007669"/>
    <property type="project" value="InterPro"/>
</dbReference>
<keyword evidence="3 9" id="KW-0547">Nucleotide-binding</keyword>
<evidence type="ECO:0000256" key="5">
    <source>
        <dbReference type="ARBA" id="ARBA00022840"/>
    </source>
</evidence>
<evidence type="ECO:0000259" key="11">
    <source>
        <dbReference type="Pfam" id="PF01467"/>
    </source>
</evidence>
<comment type="catalytic activity">
    <reaction evidence="9">
        <text>D-glycero-beta-D-manno-heptose 7-phosphate + ATP = D-glycero-beta-D-manno-heptose 1,7-bisphosphate + ADP + H(+)</text>
        <dbReference type="Rhea" id="RHEA:27473"/>
        <dbReference type="ChEBI" id="CHEBI:15378"/>
        <dbReference type="ChEBI" id="CHEBI:30616"/>
        <dbReference type="ChEBI" id="CHEBI:60204"/>
        <dbReference type="ChEBI" id="CHEBI:60208"/>
        <dbReference type="ChEBI" id="CHEBI:456216"/>
        <dbReference type="EC" id="2.7.1.167"/>
    </reaction>
</comment>
<comment type="pathway">
    <text evidence="9">Nucleotide-sugar biosynthesis; ADP-L-glycero-beta-D-manno-heptose biosynthesis; ADP-L-glycero-beta-D-manno-heptose from D-glycero-beta-D-manno-heptose 7-phosphate: step 1/4.</text>
</comment>
<keyword evidence="2 9" id="KW-0548">Nucleotidyltransferase</keyword>
<organism evidence="12 13">
    <name type="scientific">Sphaerimonospora thailandensis</name>
    <dbReference type="NCBI Taxonomy" id="795644"/>
    <lineage>
        <taxon>Bacteria</taxon>
        <taxon>Bacillati</taxon>
        <taxon>Actinomycetota</taxon>
        <taxon>Actinomycetes</taxon>
        <taxon>Streptosporangiales</taxon>
        <taxon>Streptosporangiaceae</taxon>
        <taxon>Sphaerimonospora</taxon>
    </lineage>
</organism>
<comment type="pathway">
    <text evidence="9">Nucleotide-sugar biosynthesis; ADP-L-glycero-beta-D-manno-heptose biosynthesis; ADP-L-glycero-beta-D-manno-heptose from D-glycero-beta-D-manno-heptose 7-phosphate: step 3/4.</text>
</comment>
<gene>
    <name evidence="9 12" type="primary">hldE</name>
    <name evidence="12" type="ORF">Mth01_20720</name>
</gene>
<feature type="domain" description="Cytidyltransferase-like" evidence="11">
    <location>
        <begin position="354"/>
        <end position="454"/>
    </location>
</feature>
<keyword evidence="5 9" id="KW-0067">ATP-binding</keyword>
<sequence>MTDFRAEETLDRFGDVTAVVVGDVMLDSWLRGHSSRMAQEAPVPVVSVEEIEEQPGGAANAAANLAALGARVHMVGVTGADPAGATLGAILGGLGVDGLVVVGSRRTSVKRRVLTDGQIVARYDEEDCSPIPESAEHELIERITRLVANADVVVACDYGGGVCTPAVRQALRESASRESAAGGRVLVVDAHDVASWRDSRPSVVLPNYREVQRLLGESGDGDRPAFLSSRSDRLLAATGAELVVTTLDGEGTLLHRRGREPYRTFATPAPDTMSIGAGDTFTAAFALGLAAGAAPEAAADIAQAAASVVVRRAGTAVCAHDDLRRALRPDAALPPDRLVACLAREREQGRRIVFTNGCFDVLHRGHVAYLEEAARLGDVLVVAVNGDAGVARLKGRGRPINHCEDRVAVLAALGCVDYITVFEEDSPAELLTLVRPDLYVKGGDYHPDLLPEAELVRRLGGEVRVLSYVPERSTTAIVNRIRG</sequence>
<dbReference type="SUPFAM" id="SSF53613">
    <property type="entry name" value="Ribokinase-like"/>
    <property type="match status" value="1"/>
</dbReference>
<dbReference type="GO" id="GO:0033786">
    <property type="term" value="F:heptose-1-phosphate adenylyltransferase activity"/>
    <property type="evidence" value="ECO:0007669"/>
    <property type="project" value="UniProtKB-UniRule"/>
</dbReference>
<dbReference type="InterPro" id="IPR023030">
    <property type="entry name" value="Bifunc_HldE"/>
</dbReference>
<keyword evidence="6 9" id="KW-0511">Multifunctional enzyme</keyword>
<dbReference type="InterPro" id="IPR004821">
    <property type="entry name" value="Cyt_trans-like"/>
</dbReference>
<dbReference type="EC" id="2.7.7.70" evidence="9"/>
<dbReference type="InterPro" id="IPR029056">
    <property type="entry name" value="Ribokinase-like"/>
</dbReference>
<keyword evidence="7 9" id="KW-0119">Carbohydrate metabolism</keyword>
<name>A0A8J3R9F0_9ACTN</name>
<proteinExistence type="inferred from homology"/>
<comment type="function">
    <text evidence="9">Catalyzes the phosphorylation of D-glycero-D-manno-heptose 7-phosphate at the C-1 position to selectively form D-glycero-beta-D-manno-heptose-1,7-bisphosphate.</text>
</comment>
<dbReference type="EC" id="2.7.1.167" evidence="9"/>
<reference evidence="12" key="1">
    <citation type="submission" date="2021-01" db="EMBL/GenBank/DDBJ databases">
        <title>Whole genome shotgun sequence of Sphaerimonospora thailandensis NBRC 107569.</title>
        <authorList>
            <person name="Komaki H."/>
            <person name="Tamura T."/>
        </authorList>
    </citation>
    <scope>NUCLEOTIDE SEQUENCE</scope>
    <source>
        <strain evidence="12">NBRC 107569</strain>
    </source>
</reference>
<evidence type="ECO:0000256" key="1">
    <source>
        <dbReference type="ARBA" id="ARBA00022679"/>
    </source>
</evidence>
<evidence type="ECO:0000313" key="13">
    <source>
        <dbReference type="Proteomes" id="UP000610966"/>
    </source>
</evidence>
<dbReference type="GO" id="GO:0005829">
    <property type="term" value="C:cytosol"/>
    <property type="evidence" value="ECO:0007669"/>
    <property type="project" value="TreeGrafter"/>
</dbReference>
<dbReference type="NCBIfam" id="TIGR02199">
    <property type="entry name" value="rfaE_dom_II"/>
    <property type="match status" value="1"/>
</dbReference>
<dbReference type="InterPro" id="IPR011611">
    <property type="entry name" value="PfkB_dom"/>
</dbReference>
<feature type="region of interest" description="Cytidylyltransferase" evidence="9">
    <location>
        <begin position="354"/>
        <end position="483"/>
    </location>
</feature>
<feature type="domain" description="Carbohydrate kinase PfkB" evidence="10">
    <location>
        <begin position="19"/>
        <end position="320"/>
    </location>
</feature>
<evidence type="ECO:0000313" key="12">
    <source>
        <dbReference type="EMBL" id="GIH69819.1"/>
    </source>
</evidence>
<dbReference type="Pfam" id="PF01467">
    <property type="entry name" value="CTP_transf_like"/>
    <property type="match status" value="1"/>
</dbReference>
<accession>A0A8J3R9F0</accession>
<comment type="subunit">
    <text evidence="9">Homodimer.</text>
</comment>
<dbReference type="GO" id="GO:0097171">
    <property type="term" value="P:ADP-L-glycero-beta-D-manno-heptose biosynthetic process"/>
    <property type="evidence" value="ECO:0007669"/>
    <property type="project" value="UniProtKB-UniPathway"/>
</dbReference>
<dbReference type="HAMAP" id="MF_01603">
    <property type="entry name" value="HldE"/>
    <property type="match status" value="1"/>
</dbReference>
<dbReference type="InterPro" id="IPR011914">
    <property type="entry name" value="RfaE_dom_II"/>
</dbReference>
<comment type="catalytic activity">
    <reaction evidence="8 9">
        <text>D-glycero-beta-D-manno-heptose 1-phosphate + ATP + H(+) = ADP-D-glycero-beta-D-manno-heptose + diphosphate</text>
        <dbReference type="Rhea" id="RHEA:27465"/>
        <dbReference type="ChEBI" id="CHEBI:15378"/>
        <dbReference type="ChEBI" id="CHEBI:30616"/>
        <dbReference type="ChEBI" id="CHEBI:33019"/>
        <dbReference type="ChEBI" id="CHEBI:59967"/>
        <dbReference type="ChEBI" id="CHEBI:61593"/>
        <dbReference type="EC" id="2.7.7.70"/>
    </reaction>
</comment>
<comment type="similarity">
    <text evidence="9">In the N-terminal section; belongs to the carbohydrate kinase PfkB family.</text>
</comment>
<evidence type="ECO:0000256" key="4">
    <source>
        <dbReference type="ARBA" id="ARBA00022777"/>
    </source>
</evidence>
<feature type="region of interest" description="Ribokinase" evidence="9">
    <location>
        <begin position="1"/>
        <end position="329"/>
    </location>
</feature>
<evidence type="ECO:0000256" key="6">
    <source>
        <dbReference type="ARBA" id="ARBA00023268"/>
    </source>
</evidence>
<evidence type="ECO:0000256" key="8">
    <source>
        <dbReference type="ARBA" id="ARBA00047428"/>
    </source>
</evidence>
<dbReference type="NCBIfam" id="TIGR00125">
    <property type="entry name" value="cyt_tran_rel"/>
    <property type="match status" value="1"/>
</dbReference>
<dbReference type="RefSeq" id="WP_204015060.1">
    <property type="nucleotide sequence ID" value="NZ_BOOG01000017.1"/>
</dbReference>
<comment type="function">
    <text evidence="9">Catalyzes the ADP transfer from ATP to D-glycero-beta-D-manno-heptose 1-phosphate, yielding ADP-D-glycero-beta-D-manno-heptose.</text>
</comment>
<dbReference type="PANTHER" id="PTHR46969">
    <property type="entry name" value="BIFUNCTIONAL PROTEIN HLDE"/>
    <property type="match status" value="1"/>
</dbReference>
<dbReference type="GO" id="GO:0005524">
    <property type="term" value="F:ATP binding"/>
    <property type="evidence" value="ECO:0007669"/>
    <property type="project" value="UniProtKB-UniRule"/>
</dbReference>
<keyword evidence="4 9" id="KW-0418">Kinase</keyword>
<keyword evidence="13" id="KW-1185">Reference proteome</keyword>
<evidence type="ECO:0000259" key="10">
    <source>
        <dbReference type="Pfam" id="PF00294"/>
    </source>
</evidence>
<dbReference type="Gene3D" id="3.40.1190.20">
    <property type="match status" value="1"/>
</dbReference>